<dbReference type="SMART" id="SM00577">
    <property type="entry name" value="CPDc"/>
    <property type="match status" value="1"/>
</dbReference>
<dbReference type="PROSITE" id="PS50969">
    <property type="entry name" value="FCP1"/>
    <property type="match status" value="1"/>
</dbReference>
<comment type="caution">
    <text evidence="3">The sequence shown here is derived from an EMBL/GenBank/DDBJ whole genome shotgun (WGS) entry which is preliminary data.</text>
</comment>
<reference evidence="4" key="1">
    <citation type="journal article" date="2023" name="Commun. Biol.">
        <title>Genome analysis of Parmales, the sister group of diatoms, reveals the evolutionary specialization of diatoms from phago-mixotrophs to photoautotrophs.</title>
        <authorList>
            <person name="Ban H."/>
            <person name="Sato S."/>
            <person name="Yoshikawa S."/>
            <person name="Yamada K."/>
            <person name="Nakamura Y."/>
            <person name="Ichinomiya M."/>
            <person name="Sato N."/>
            <person name="Blanc-Mathieu R."/>
            <person name="Endo H."/>
            <person name="Kuwata A."/>
            <person name="Ogata H."/>
        </authorList>
    </citation>
    <scope>NUCLEOTIDE SEQUENCE [LARGE SCALE GENOMIC DNA]</scope>
    <source>
        <strain evidence="4">NIES 3700</strain>
    </source>
</reference>
<feature type="domain" description="FCP1 homology" evidence="2">
    <location>
        <begin position="229"/>
        <end position="387"/>
    </location>
</feature>
<feature type="compositionally biased region" description="Polar residues" evidence="1">
    <location>
        <begin position="1"/>
        <end position="22"/>
    </location>
</feature>
<evidence type="ECO:0000259" key="2">
    <source>
        <dbReference type="PROSITE" id="PS50969"/>
    </source>
</evidence>
<dbReference type="OrthoDB" id="277011at2759"/>
<feature type="compositionally biased region" description="Polar residues" evidence="1">
    <location>
        <begin position="87"/>
        <end position="96"/>
    </location>
</feature>
<dbReference type="AlphaFoldDB" id="A0A9W6ZH68"/>
<organism evidence="3 4">
    <name type="scientific">Triparma laevis f. longispina</name>
    <dbReference type="NCBI Taxonomy" id="1714387"/>
    <lineage>
        <taxon>Eukaryota</taxon>
        <taxon>Sar</taxon>
        <taxon>Stramenopiles</taxon>
        <taxon>Ochrophyta</taxon>
        <taxon>Bolidophyceae</taxon>
        <taxon>Parmales</taxon>
        <taxon>Triparmaceae</taxon>
        <taxon>Triparma</taxon>
    </lineage>
</organism>
<name>A0A9W6ZH68_9STRA</name>
<gene>
    <name evidence="3" type="ORF">TrLO_g13910</name>
</gene>
<evidence type="ECO:0000256" key="1">
    <source>
        <dbReference type="SAM" id="MobiDB-lite"/>
    </source>
</evidence>
<dbReference type="GO" id="GO:0016791">
    <property type="term" value="F:phosphatase activity"/>
    <property type="evidence" value="ECO:0007669"/>
    <property type="project" value="InterPro"/>
</dbReference>
<proteinExistence type="predicted"/>
<dbReference type="Gene3D" id="3.40.50.1000">
    <property type="entry name" value="HAD superfamily/HAD-like"/>
    <property type="match status" value="1"/>
</dbReference>
<dbReference type="SUPFAM" id="SSF56784">
    <property type="entry name" value="HAD-like"/>
    <property type="match status" value="1"/>
</dbReference>
<keyword evidence="4" id="KW-1185">Reference proteome</keyword>
<feature type="region of interest" description="Disordered" evidence="1">
    <location>
        <begin position="1"/>
        <end position="112"/>
    </location>
</feature>
<dbReference type="InterPro" id="IPR023214">
    <property type="entry name" value="HAD_sf"/>
</dbReference>
<feature type="compositionally biased region" description="Polar residues" evidence="1">
    <location>
        <begin position="32"/>
        <end position="55"/>
    </location>
</feature>
<sequence>MFRSGTATPPRSASNISINVNDTGGEGGVEVQQHTPGGSRSTGGSATPLVQTMLRSSDDIRSPGAHNTPKLSTSKTTVPVPPVPDFITQTDANGKASTPRPVEKSSPQTPSSSVPFWRNLFLCCCTLDDYAPAATNSREGNGKRKLFKKNEGSEAKLSTRNVIGVPPSNRPSSSPGPKFTSLNPNVPLPPPLPTMLKSLLKQTSSTDPFYRDIAGGTFSKTNERLLPKQNDDKPCLVLDLDETLVHSSFRSVAGADFVIPVKIEDVVHYVYVAKRPSVDLFLTQLAQYYEIVIYTASLNKYADPLLDLLDPKGVISHRLFRESCVQYGGNYIKDLSVIDRNLKRCIIIDNSPSSYIFQPENAIGCTSFIDDKNDRELDHIRNFLISLKDVPDVRMQVTKWKEYKEGKEHDFLSYSELK</sequence>
<dbReference type="InterPro" id="IPR011948">
    <property type="entry name" value="Dullard_phosphatase"/>
</dbReference>
<protein>
    <recommendedName>
        <fullName evidence="2">FCP1 homology domain-containing protein</fullName>
    </recommendedName>
</protein>
<feature type="compositionally biased region" description="Low complexity" evidence="1">
    <location>
        <begin position="166"/>
        <end position="185"/>
    </location>
</feature>
<dbReference type="CDD" id="cd07521">
    <property type="entry name" value="HAD_FCP1-like"/>
    <property type="match status" value="1"/>
</dbReference>
<dbReference type="EMBL" id="BRXW01000394">
    <property type="protein sequence ID" value="GMH50295.1"/>
    <property type="molecule type" value="Genomic_DNA"/>
</dbReference>
<dbReference type="InterPro" id="IPR050365">
    <property type="entry name" value="TIM50"/>
</dbReference>
<dbReference type="FunFam" id="3.40.50.1000:FF:000093">
    <property type="entry name" value="NLI interacting factor-like phosphatase family protein"/>
    <property type="match status" value="1"/>
</dbReference>
<dbReference type="Pfam" id="PF03031">
    <property type="entry name" value="NIF"/>
    <property type="match status" value="1"/>
</dbReference>
<dbReference type="Proteomes" id="UP001165122">
    <property type="component" value="Unassembled WGS sequence"/>
</dbReference>
<accession>A0A9W6ZH68</accession>
<dbReference type="InterPro" id="IPR036412">
    <property type="entry name" value="HAD-like_sf"/>
</dbReference>
<feature type="region of interest" description="Disordered" evidence="1">
    <location>
        <begin position="133"/>
        <end position="186"/>
    </location>
</feature>
<evidence type="ECO:0000313" key="4">
    <source>
        <dbReference type="Proteomes" id="UP001165122"/>
    </source>
</evidence>
<dbReference type="InterPro" id="IPR004274">
    <property type="entry name" value="FCP1_dom"/>
</dbReference>
<evidence type="ECO:0000313" key="3">
    <source>
        <dbReference type="EMBL" id="GMH50295.1"/>
    </source>
</evidence>
<dbReference type="PANTHER" id="PTHR12210">
    <property type="entry name" value="DULLARD PROTEIN PHOSPHATASE"/>
    <property type="match status" value="1"/>
</dbReference>
<dbReference type="NCBIfam" id="TIGR02251">
    <property type="entry name" value="HIF-SF_euk"/>
    <property type="match status" value="1"/>
</dbReference>